<feature type="transmembrane region" description="Helical" evidence="1">
    <location>
        <begin position="65"/>
        <end position="84"/>
    </location>
</feature>
<gene>
    <name evidence="2" type="ORF">MUY34_14415</name>
</gene>
<name>A0ABT0HBU5_9FLAO</name>
<keyword evidence="1" id="KW-1133">Transmembrane helix</keyword>
<dbReference type="RefSeq" id="WP_248413634.1">
    <property type="nucleotide sequence ID" value="NZ_JALPQF010000015.1"/>
</dbReference>
<keyword evidence="1" id="KW-0812">Transmembrane</keyword>
<feature type="transmembrane region" description="Helical" evidence="1">
    <location>
        <begin position="120"/>
        <end position="137"/>
    </location>
</feature>
<keyword evidence="1" id="KW-0472">Membrane</keyword>
<dbReference type="EMBL" id="JALPQF010000015">
    <property type="protein sequence ID" value="MCK8481823.1"/>
    <property type="molecule type" value="Genomic_DNA"/>
</dbReference>
<protein>
    <submittedName>
        <fullName evidence="2">Uncharacterized protein</fullName>
    </submittedName>
</protein>
<evidence type="ECO:0000313" key="3">
    <source>
        <dbReference type="Proteomes" id="UP001203687"/>
    </source>
</evidence>
<evidence type="ECO:0000256" key="1">
    <source>
        <dbReference type="SAM" id="Phobius"/>
    </source>
</evidence>
<organism evidence="2 3">
    <name type="scientific">Psychroserpens algicola</name>
    <dbReference type="NCBI Taxonomy" id="1719034"/>
    <lineage>
        <taxon>Bacteria</taxon>
        <taxon>Pseudomonadati</taxon>
        <taxon>Bacteroidota</taxon>
        <taxon>Flavobacteriia</taxon>
        <taxon>Flavobacteriales</taxon>
        <taxon>Flavobacteriaceae</taxon>
        <taxon>Psychroserpens</taxon>
    </lineage>
</organism>
<feature type="transmembrane region" description="Helical" evidence="1">
    <location>
        <begin position="149"/>
        <end position="168"/>
    </location>
</feature>
<dbReference type="Proteomes" id="UP001203687">
    <property type="component" value="Unassembled WGS sequence"/>
</dbReference>
<reference evidence="2" key="1">
    <citation type="submission" date="2022-04" db="EMBL/GenBank/DDBJ databases">
        <authorList>
            <person name="Ren T."/>
        </authorList>
    </citation>
    <scope>NUCLEOTIDE SEQUENCE</scope>
    <source>
        <strain evidence="2">F63249</strain>
    </source>
</reference>
<accession>A0ABT0HBU5</accession>
<comment type="caution">
    <text evidence="2">The sequence shown here is derived from an EMBL/GenBank/DDBJ whole genome shotgun (WGS) entry which is preliminary data.</text>
</comment>
<feature type="transmembrane region" description="Helical" evidence="1">
    <location>
        <begin position="40"/>
        <end position="59"/>
    </location>
</feature>
<sequence>MTTFEDLKSQWENQPQQNIPDEGSKLIVSKMNGLRKKQAITNRVLWITVVILIGFFFYVEAFNNRTVTLALLLMISSLLVRIFIEYFSIKKLKDIDITKNSTAFRTNIISYYKSRIRTHYITTPIIIILYSLGFILLLPTFKKELSEGFYTYIICSAVIILIVMGFFIRNQIKKELSILKGLQI</sequence>
<proteinExistence type="predicted"/>
<evidence type="ECO:0000313" key="2">
    <source>
        <dbReference type="EMBL" id="MCK8481823.1"/>
    </source>
</evidence>
<keyword evidence="3" id="KW-1185">Reference proteome</keyword>